<sequence length="383" mass="39979">MTGLTAYTSSRIFDGDIFHEDAALLVEGGCVKAIVPLVTLQADQLKIDLGDGTLVPGFVDLQVNGGGGLMLGDVDCVEDIARICHAHLKLGTTSLTPTLITDSPEATRRVLKLGIEAWAKGVRGFHGLHLEGPHLYAGRKGAHDASLIRPIDDEDMDLYLYAASQLPSLMITVAPETVTPGQISQLAGAGIHVSLGHSGASYEECSTAANAGAACVTHLFNAMSPLQHREPGLVGAALDLGSLSAGLIADGVHVDPVAIRIALEAKSGPGRIFLVTDAMSQTGTDVTSFHLGGREIFRQDGRLTLSDGTLAGADIDLPSSVAYLVESVGVDVETALAMATSYPADIIGRPLGRLKAGYPADFVCLDDDFRIAGVWLSGHILND</sequence>
<evidence type="ECO:0000259" key="6">
    <source>
        <dbReference type="Pfam" id="PF01979"/>
    </source>
</evidence>
<dbReference type="InterPro" id="IPR032466">
    <property type="entry name" value="Metal_Hydrolase"/>
</dbReference>
<name>A0ABY8F4Q5_9HYPH</name>
<dbReference type="PANTHER" id="PTHR11113:SF14">
    <property type="entry name" value="N-ACETYLGLUCOSAMINE-6-PHOSPHATE DEACETYLASE"/>
    <property type="match status" value="1"/>
</dbReference>
<dbReference type="PANTHER" id="PTHR11113">
    <property type="entry name" value="N-ACETYLGLUCOSAMINE-6-PHOSPHATE DEACETYLASE"/>
    <property type="match status" value="1"/>
</dbReference>
<dbReference type="NCBIfam" id="TIGR00221">
    <property type="entry name" value="nagA"/>
    <property type="match status" value="1"/>
</dbReference>
<dbReference type="PIRSF" id="PIRSF038994">
    <property type="entry name" value="NagA"/>
    <property type="match status" value="1"/>
</dbReference>
<keyword evidence="8" id="KW-1185">Reference proteome</keyword>
<dbReference type="EC" id="3.5.1.25" evidence="7"/>
<dbReference type="InterPro" id="IPR011059">
    <property type="entry name" value="Metal-dep_hydrolase_composite"/>
</dbReference>
<dbReference type="Gene3D" id="2.30.40.10">
    <property type="entry name" value="Urease, subunit C, domain 1"/>
    <property type="match status" value="1"/>
</dbReference>
<dbReference type="EMBL" id="CP120863">
    <property type="protein sequence ID" value="WFE87708.1"/>
    <property type="molecule type" value="Genomic_DNA"/>
</dbReference>
<comment type="similarity">
    <text evidence="1 5">Belongs to the metallo-dependent hydrolases superfamily. NagA family.</text>
</comment>
<protein>
    <submittedName>
        <fullName evidence="7">N-acetylglucosamine-6-phosphate deacetylase</fullName>
        <ecNumber evidence="7">3.5.1.25</ecNumber>
    </submittedName>
</protein>
<dbReference type="Gene3D" id="3.20.20.140">
    <property type="entry name" value="Metal-dependent hydrolases"/>
    <property type="match status" value="1"/>
</dbReference>
<proteinExistence type="inferred from homology"/>
<evidence type="ECO:0000256" key="2">
    <source>
        <dbReference type="ARBA" id="ARBA00022723"/>
    </source>
</evidence>
<evidence type="ECO:0000256" key="3">
    <source>
        <dbReference type="ARBA" id="ARBA00022801"/>
    </source>
</evidence>
<evidence type="ECO:0000256" key="5">
    <source>
        <dbReference type="PIRNR" id="PIRNR038994"/>
    </source>
</evidence>
<gene>
    <name evidence="7" type="primary">nagA</name>
    <name evidence="7" type="ORF">K1718_16235</name>
</gene>
<dbReference type="SUPFAM" id="SSF51338">
    <property type="entry name" value="Composite domain of metallo-dependent hydrolases"/>
    <property type="match status" value="1"/>
</dbReference>
<keyword evidence="2" id="KW-0479">Metal-binding</keyword>
<reference evidence="7 8" key="1">
    <citation type="submission" date="2023-03" db="EMBL/GenBank/DDBJ databases">
        <title>Roseibium porphyridii sp. nov. and Roseibium rhodosorbium sp. nov. isolated from marine algae, Porphyridium cruentum and Rhodosorus marinus, respectively.</title>
        <authorList>
            <person name="Lee M.W."/>
            <person name="Choi B.J."/>
            <person name="Lee J.K."/>
            <person name="Choi D.G."/>
            <person name="Baek J.H."/>
            <person name="Bayburt H."/>
            <person name="Kim J.M."/>
            <person name="Han D.M."/>
            <person name="Kim K.H."/>
            <person name="Jeon C.O."/>
        </authorList>
    </citation>
    <scope>NUCLEOTIDE SEQUENCE [LARGE SCALE GENOMIC DNA]</scope>
    <source>
        <strain evidence="7 8">KMA01</strain>
    </source>
</reference>
<organism evidence="7 8">
    <name type="scientific">Roseibium porphyridii</name>
    <dbReference type="NCBI Taxonomy" id="2866279"/>
    <lineage>
        <taxon>Bacteria</taxon>
        <taxon>Pseudomonadati</taxon>
        <taxon>Pseudomonadota</taxon>
        <taxon>Alphaproteobacteria</taxon>
        <taxon>Hyphomicrobiales</taxon>
        <taxon>Stappiaceae</taxon>
        <taxon>Roseibium</taxon>
    </lineage>
</organism>
<accession>A0ABY8F4Q5</accession>
<keyword evidence="4 5" id="KW-0119">Carbohydrate metabolism</keyword>
<evidence type="ECO:0000313" key="8">
    <source>
        <dbReference type="Proteomes" id="UP001209803"/>
    </source>
</evidence>
<evidence type="ECO:0000256" key="1">
    <source>
        <dbReference type="ARBA" id="ARBA00010716"/>
    </source>
</evidence>
<dbReference type="CDD" id="cd00854">
    <property type="entry name" value="NagA"/>
    <property type="match status" value="1"/>
</dbReference>
<evidence type="ECO:0000256" key="4">
    <source>
        <dbReference type="ARBA" id="ARBA00023277"/>
    </source>
</evidence>
<dbReference type="RefSeq" id="WP_265681546.1">
    <property type="nucleotide sequence ID" value="NZ_CP120863.1"/>
</dbReference>
<dbReference type="Pfam" id="PF01979">
    <property type="entry name" value="Amidohydro_1"/>
    <property type="match status" value="1"/>
</dbReference>
<dbReference type="GO" id="GO:0008448">
    <property type="term" value="F:N-acetylglucosamine-6-phosphate deacetylase activity"/>
    <property type="evidence" value="ECO:0007669"/>
    <property type="project" value="UniProtKB-EC"/>
</dbReference>
<keyword evidence="3 5" id="KW-0378">Hydrolase</keyword>
<dbReference type="SUPFAM" id="SSF51556">
    <property type="entry name" value="Metallo-dependent hydrolases"/>
    <property type="match status" value="1"/>
</dbReference>
<dbReference type="Proteomes" id="UP001209803">
    <property type="component" value="Chromosome"/>
</dbReference>
<evidence type="ECO:0000313" key="7">
    <source>
        <dbReference type="EMBL" id="WFE87708.1"/>
    </source>
</evidence>
<dbReference type="InterPro" id="IPR006680">
    <property type="entry name" value="Amidohydro-rel"/>
</dbReference>
<dbReference type="InterPro" id="IPR003764">
    <property type="entry name" value="GlcNAc_6-P_deAcase"/>
</dbReference>
<feature type="domain" description="Amidohydrolase-related" evidence="6">
    <location>
        <begin position="53"/>
        <end position="380"/>
    </location>
</feature>